<reference evidence="1" key="2">
    <citation type="journal article" date="2022" name="New Phytol.">
        <title>Evolutionary transition to the ectomycorrhizal habit in the genomes of a hyperdiverse lineage of mushroom-forming fungi.</title>
        <authorList>
            <person name="Looney B."/>
            <person name="Miyauchi S."/>
            <person name="Morin E."/>
            <person name="Drula E."/>
            <person name="Courty P.E."/>
            <person name="Kohler A."/>
            <person name="Kuo A."/>
            <person name="LaButti K."/>
            <person name="Pangilinan J."/>
            <person name="Lipzen A."/>
            <person name="Riley R."/>
            <person name="Andreopoulos W."/>
            <person name="He G."/>
            <person name="Johnson J."/>
            <person name="Nolan M."/>
            <person name="Tritt A."/>
            <person name="Barry K.W."/>
            <person name="Grigoriev I.V."/>
            <person name="Nagy L.G."/>
            <person name="Hibbett D."/>
            <person name="Henrissat B."/>
            <person name="Matheny P.B."/>
            <person name="Labbe J."/>
            <person name="Martin F.M."/>
        </authorList>
    </citation>
    <scope>NUCLEOTIDE SEQUENCE</scope>
    <source>
        <strain evidence="1">HHB10654</strain>
    </source>
</reference>
<gene>
    <name evidence="1" type="ORF">BV25DRAFT_1145416</name>
</gene>
<comment type="caution">
    <text evidence="1">The sequence shown here is derived from an EMBL/GenBank/DDBJ whole genome shotgun (WGS) entry which is preliminary data.</text>
</comment>
<evidence type="ECO:0000313" key="2">
    <source>
        <dbReference type="Proteomes" id="UP000814140"/>
    </source>
</evidence>
<proteinExistence type="predicted"/>
<protein>
    <submittedName>
        <fullName evidence="1">Uncharacterized protein</fullName>
    </submittedName>
</protein>
<sequence length="166" mass="19234">MKHQADTMDLDLCTRRFVEHGQSERALREVGSENNRILALPYLTQRNSNLLSSRWIVCGRDCGKGVASKHETIQCSVLLRRDASHHVRSRRERLVVVEISAHQSETTSSKVSRPLVFLLSLSLRIIRHLLRRNQLPSEFEHTRRREEGDTVVEDYTPKRVLRISKA</sequence>
<keyword evidence="2" id="KW-1185">Reference proteome</keyword>
<name>A0ACB8STW8_9AGAM</name>
<accession>A0ACB8STW8</accession>
<dbReference type="Proteomes" id="UP000814140">
    <property type="component" value="Unassembled WGS sequence"/>
</dbReference>
<organism evidence="1 2">
    <name type="scientific">Artomyces pyxidatus</name>
    <dbReference type="NCBI Taxonomy" id="48021"/>
    <lineage>
        <taxon>Eukaryota</taxon>
        <taxon>Fungi</taxon>
        <taxon>Dikarya</taxon>
        <taxon>Basidiomycota</taxon>
        <taxon>Agaricomycotina</taxon>
        <taxon>Agaricomycetes</taxon>
        <taxon>Russulales</taxon>
        <taxon>Auriscalpiaceae</taxon>
        <taxon>Artomyces</taxon>
    </lineage>
</organism>
<evidence type="ECO:0000313" key="1">
    <source>
        <dbReference type="EMBL" id="KAI0059366.1"/>
    </source>
</evidence>
<reference evidence="1" key="1">
    <citation type="submission" date="2021-03" db="EMBL/GenBank/DDBJ databases">
        <authorList>
            <consortium name="DOE Joint Genome Institute"/>
            <person name="Ahrendt S."/>
            <person name="Looney B.P."/>
            <person name="Miyauchi S."/>
            <person name="Morin E."/>
            <person name="Drula E."/>
            <person name="Courty P.E."/>
            <person name="Chicoki N."/>
            <person name="Fauchery L."/>
            <person name="Kohler A."/>
            <person name="Kuo A."/>
            <person name="Labutti K."/>
            <person name="Pangilinan J."/>
            <person name="Lipzen A."/>
            <person name="Riley R."/>
            <person name="Andreopoulos W."/>
            <person name="He G."/>
            <person name="Johnson J."/>
            <person name="Barry K.W."/>
            <person name="Grigoriev I.V."/>
            <person name="Nagy L."/>
            <person name="Hibbett D."/>
            <person name="Henrissat B."/>
            <person name="Matheny P.B."/>
            <person name="Labbe J."/>
            <person name="Martin F."/>
        </authorList>
    </citation>
    <scope>NUCLEOTIDE SEQUENCE</scope>
    <source>
        <strain evidence="1">HHB10654</strain>
    </source>
</reference>
<dbReference type="EMBL" id="MU277227">
    <property type="protein sequence ID" value="KAI0059366.1"/>
    <property type="molecule type" value="Genomic_DNA"/>
</dbReference>